<dbReference type="PANTHER" id="PTHR22576:SF37">
    <property type="entry name" value="MUCOSA-ASSOCIATED LYMPHOID TISSUE LYMPHOMA TRANSLOCATION PROTEIN 1"/>
    <property type="match status" value="1"/>
</dbReference>
<organism evidence="2 3">
    <name type="scientific">Rotaria socialis</name>
    <dbReference type="NCBI Taxonomy" id="392032"/>
    <lineage>
        <taxon>Eukaryota</taxon>
        <taxon>Metazoa</taxon>
        <taxon>Spiralia</taxon>
        <taxon>Gnathifera</taxon>
        <taxon>Rotifera</taxon>
        <taxon>Eurotatoria</taxon>
        <taxon>Bdelloidea</taxon>
        <taxon>Philodinida</taxon>
        <taxon>Philodinidae</taxon>
        <taxon>Rotaria</taxon>
    </lineage>
</organism>
<proteinExistence type="predicted"/>
<name>A0A818F6F7_9BILA</name>
<dbReference type="SUPFAM" id="SSF52129">
    <property type="entry name" value="Caspase-like"/>
    <property type="match status" value="2"/>
</dbReference>
<dbReference type="GO" id="GO:0006508">
    <property type="term" value="P:proteolysis"/>
    <property type="evidence" value="ECO:0007669"/>
    <property type="project" value="InterPro"/>
</dbReference>
<dbReference type="InterPro" id="IPR001309">
    <property type="entry name" value="Pept_C14_p20"/>
</dbReference>
<dbReference type="PANTHER" id="PTHR22576">
    <property type="entry name" value="MUCOSA ASSOCIATED LYMPHOID TISSUE LYMPHOMA TRANSLOCATION PROTEIN 1/PARACASPASE"/>
    <property type="match status" value="1"/>
</dbReference>
<dbReference type="PROSITE" id="PS50208">
    <property type="entry name" value="CASPASE_P20"/>
    <property type="match status" value="1"/>
</dbReference>
<dbReference type="InterPro" id="IPR011600">
    <property type="entry name" value="Pept_C14_caspase"/>
</dbReference>
<protein>
    <recommendedName>
        <fullName evidence="1">Caspase family p20 domain-containing protein</fullName>
    </recommendedName>
</protein>
<dbReference type="InterPro" id="IPR052039">
    <property type="entry name" value="Caspase-related_regulators"/>
</dbReference>
<evidence type="ECO:0000313" key="3">
    <source>
        <dbReference type="Proteomes" id="UP000663872"/>
    </source>
</evidence>
<evidence type="ECO:0000313" key="2">
    <source>
        <dbReference type="EMBL" id="CAF3471150.1"/>
    </source>
</evidence>
<reference evidence="2" key="1">
    <citation type="submission" date="2021-02" db="EMBL/GenBank/DDBJ databases">
        <authorList>
            <person name="Nowell W R."/>
        </authorList>
    </citation>
    <scope>NUCLEOTIDE SEQUENCE</scope>
</reference>
<dbReference type="Pfam" id="PF00656">
    <property type="entry name" value="Peptidase_C14"/>
    <property type="match status" value="2"/>
</dbReference>
<sequence>KAVTKEFIQCIQPGDIAFFYFSGHGCQMDGINYLIPSDFDLDDERSLIYGSLNAQKLISDVHRRRPGLFVLVLDCCRNNPFVDQGSLKKFLGLTSTRIKDGLAPMQAPPSTIISYACAPDETSLAGRGRQRNSAYTCFLLYYMVLPMDIKEVFQRTALDVQKSTRSRQIPYLFANCDGPAYLVDNHMGNYAAAQNFLQRRRPCGYYPASDKRRHAIPNHQPRIKTPQYRRNTQFGMPMNYHSSNKMMLPIIPMKRALVIGNDSHEQNNSLLTCVNDANDMHDALQTIGFNVLCKTNQRLDDMKIATDAFIQCIQPGDIAFFYFSGHASQVDGINYLTPTDDRGITLRTIKYRTLIAQKLIHDVSQRRPGLFIIVLDCCRTGMSDDSSNVKSFFGLTSKRIKDGLAPMQAPPSTTISYACAPDQASLAGSSKQHNSAYTCFLLSYIVLPMDIKKVFQRTAIDVQKSTRSMQIPYLNVNCYGPAYIVDSFMANNPAAQNFLQRRRPCGYYPSSDERRHGIPNHQYRTNNSQCRRNTQFGMPKNYHSPNKMLVPNIRRRIVPPGFPLVASHKRHHALKDSRYQRTNLTSSFNTFRIY</sequence>
<gene>
    <name evidence="2" type="ORF">GRG538_LOCUS15666</name>
</gene>
<dbReference type="GO" id="GO:0004197">
    <property type="term" value="F:cysteine-type endopeptidase activity"/>
    <property type="evidence" value="ECO:0007669"/>
    <property type="project" value="InterPro"/>
</dbReference>
<dbReference type="Gene3D" id="3.40.50.1460">
    <property type="match status" value="2"/>
</dbReference>
<accession>A0A818F6F7</accession>
<feature type="non-terminal residue" evidence="2">
    <location>
        <position position="1"/>
    </location>
</feature>
<dbReference type="EMBL" id="CAJNYT010002486">
    <property type="protein sequence ID" value="CAF3471150.1"/>
    <property type="molecule type" value="Genomic_DNA"/>
</dbReference>
<dbReference type="InterPro" id="IPR029030">
    <property type="entry name" value="Caspase-like_dom_sf"/>
</dbReference>
<evidence type="ECO:0000259" key="1">
    <source>
        <dbReference type="PROSITE" id="PS50208"/>
    </source>
</evidence>
<comment type="caution">
    <text evidence="2">The sequence shown here is derived from an EMBL/GenBank/DDBJ whole genome shotgun (WGS) entry which is preliminary data.</text>
</comment>
<feature type="domain" description="Caspase family p20" evidence="1">
    <location>
        <begin position="252"/>
        <end position="379"/>
    </location>
</feature>
<dbReference type="AlphaFoldDB" id="A0A818F6F7"/>
<dbReference type="Proteomes" id="UP000663872">
    <property type="component" value="Unassembled WGS sequence"/>
</dbReference>